<dbReference type="Gramene" id="OMERI09G05960.1">
    <property type="protein sequence ID" value="OMERI09G05960.1"/>
    <property type="gene ID" value="OMERI09G05960"/>
</dbReference>
<dbReference type="AlphaFoldDB" id="A0A0E0ERG0"/>
<dbReference type="Proteomes" id="UP000008021">
    <property type="component" value="Chromosome 9"/>
</dbReference>
<name>A0A0E0ERG0_9ORYZ</name>
<dbReference type="HOGENOM" id="CLU_2593866_0_0_1"/>
<evidence type="ECO:0000256" key="1">
    <source>
        <dbReference type="SAM" id="MobiDB-lite"/>
    </source>
</evidence>
<dbReference type="EnsemblPlants" id="OMERI09G05960.1">
    <property type="protein sequence ID" value="OMERI09G05960.1"/>
    <property type="gene ID" value="OMERI09G05960"/>
</dbReference>
<reference evidence="2" key="1">
    <citation type="submission" date="2015-04" db="UniProtKB">
        <authorList>
            <consortium name="EnsemblPlants"/>
        </authorList>
    </citation>
    <scope>IDENTIFICATION</scope>
</reference>
<organism evidence="2">
    <name type="scientific">Oryza meridionalis</name>
    <dbReference type="NCBI Taxonomy" id="40149"/>
    <lineage>
        <taxon>Eukaryota</taxon>
        <taxon>Viridiplantae</taxon>
        <taxon>Streptophyta</taxon>
        <taxon>Embryophyta</taxon>
        <taxon>Tracheophyta</taxon>
        <taxon>Spermatophyta</taxon>
        <taxon>Magnoliopsida</taxon>
        <taxon>Liliopsida</taxon>
        <taxon>Poales</taxon>
        <taxon>Poaceae</taxon>
        <taxon>BOP clade</taxon>
        <taxon>Oryzoideae</taxon>
        <taxon>Oryzeae</taxon>
        <taxon>Oryzinae</taxon>
        <taxon>Oryza</taxon>
    </lineage>
</organism>
<sequence length="80" mass="8745">MENSPTSPKLPEPFLVCHIHIRPNPCAITILKTALHKAPSFLGWGCGDRGHRGFLLQLRPPASNVDPPLSGEMHLDSTQP</sequence>
<keyword evidence="3" id="KW-1185">Reference proteome</keyword>
<evidence type="ECO:0000313" key="2">
    <source>
        <dbReference type="EnsemblPlants" id="OMERI09G05960.1"/>
    </source>
</evidence>
<proteinExistence type="predicted"/>
<protein>
    <submittedName>
        <fullName evidence="2">Uncharacterized protein</fullName>
    </submittedName>
</protein>
<accession>A0A0E0ERG0</accession>
<feature type="region of interest" description="Disordered" evidence="1">
    <location>
        <begin position="60"/>
        <end position="80"/>
    </location>
</feature>
<reference evidence="2" key="2">
    <citation type="submission" date="2018-05" db="EMBL/GenBank/DDBJ databases">
        <title>OmerRS3 (Oryza meridionalis Reference Sequence Version 3).</title>
        <authorList>
            <person name="Zhang J."/>
            <person name="Kudrna D."/>
            <person name="Lee S."/>
            <person name="Talag J."/>
            <person name="Welchert J."/>
            <person name="Wing R.A."/>
        </authorList>
    </citation>
    <scope>NUCLEOTIDE SEQUENCE [LARGE SCALE GENOMIC DNA]</scope>
    <source>
        <strain evidence="2">cv. OR44</strain>
    </source>
</reference>
<evidence type="ECO:0000313" key="3">
    <source>
        <dbReference type="Proteomes" id="UP000008021"/>
    </source>
</evidence>